<evidence type="ECO:0000259" key="9">
    <source>
        <dbReference type="PROSITE" id="PS50158"/>
    </source>
</evidence>
<keyword evidence="2" id="KW-0548">Nucleotidyltransferase</keyword>
<evidence type="ECO:0000256" key="8">
    <source>
        <dbReference type="SAM" id="MobiDB-lite"/>
    </source>
</evidence>
<dbReference type="PROSITE" id="PS50158">
    <property type="entry name" value="ZF_CCHC"/>
    <property type="match status" value="1"/>
</dbReference>
<dbReference type="CDD" id="cd09274">
    <property type="entry name" value="RNase_HI_RT_Ty3"/>
    <property type="match status" value="1"/>
</dbReference>
<sequence>METLMLRADIQEDQEATMARFMGGLNRDIMDRLEVHHYVEMEELLHKAIMFEQQLKRRSYKSSYGASKPHYQKDEKTRESRPFSKPKVEEQSVKGKEVATASKSRDIQCYKCKGYGHYASSCSNKRVILIRENGDIESEEEVSESEEERVEMPTRGELLVTRRTLNLQAKTDGDEQRENLFHTRCMVIKRPTAYKLQWLNDEGELEVKHQVKVPLSIGKYEEEILCDVLPMDAGHILLGRPWQSDRRTLHDGFTNRYSFEYKGRRLKNLDEHVEHLRKVDEEKIKAIKEWPSPKTVGEVRSFHGLAGFYRKFVKDFSTVAAPLTEVIKKTLGSKCDASGVGVGAVLMQEKKPIAFFSEKLGGATLNYPTYDKELYALVRALQTWQHYLWPKEFVIHTDHESLKHLKGQQKLNKRHARWIEFIETFPILCVPNSSLRDLFVKEAHAGGLGGHFGVAKTLNAKSKVQNHGLYTPLPIPLHPWHDISMDFVVGLPRTKTGKDSVFVVVDRHSASKFSPFEIVYGFNPLSPLDLMPLPLSERVSLDGQKKAELVKQIH</sequence>
<dbReference type="GO" id="GO:0003676">
    <property type="term" value="F:nucleic acid binding"/>
    <property type="evidence" value="ECO:0007669"/>
    <property type="project" value="InterPro"/>
</dbReference>
<dbReference type="RefSeq" id="XP_056855327.1">
    <property type="nucleotide sequence ID" value="XM_056999347.1"/>
</dbReference>
<dbReference type="GO" id="GO:0016787">
    <property type="term" value="F:hydrolase activity"/>
    <property type="evidence" value="ECO:0007669"/>
    <property type="project" value="UniProtKB-KW"/>
</dbReference>
<evidence type="ECO:0000256" key="2">
    <source>
        <dbReference type="ARBA" id="ARBA00022695"/>
    </source>
</evidence>
<dbReference type="InterPro" id="IPR036875">
    <property type="entry name" value="Znf_CCHC_sf"/>
</dbReference>
<keyword evidence="6" id="KW-0695">RNA-directed DNA polymerase</keyword>
<keyword evidence="7" id="KW-0479">Metal-binding</keyword>
<reference evidence="11" key="1">
    <citation type="submission" date="2025-08" db="UniProtKB">
        <authorList>
            <consortium name="RefSeq"/>
        </authorList>
    </citation>
    <scope>IDENTIFICATION</scope>
    <source>
        <tissue evidence="11">Leaf</tissue>
    </source>
</reference>
<name>A0A9W3CUQ6_RAPSA</name>
<dbReference type="GO" id="GO:0003964">
    <property type="term" value="F:RNA-directed DNA polymerase activity"/>
    <property type="evidence" value="ECO:0007669"/>
    <property type="project" value="UniProtKB-KW"/>
</dbReference>
<dbReference type="Gene3D" id="4.10.60.10">
    <property type="entry name" value="Zinc finger, CCHC-type"/>
    <property type="match status" value="1"/>
</dbReference>
<protein>
    <submittedName>
        <fullName evidence="11">Uncharacterized protein LOC130504721</fullName>
    </submittedName>
</protein>
<evidence type="ECO:0000256" key="7">
    <source>
        <dbReference type="PROSITE-ProRule" id="PRU00047"/>
    </source>
</evidence>
<dbReference type="CDD" id="cd00303">
    <property type="entry name" value="retropepsin_like"/>
    <property type="match status" value="1"/>
</dbReference>
<dbReference type="PANTHER" id="PTHR35046">
    <property type="entry name" value="ZINC KNUCKLE (CCHC-TYPE) FAMILY PROTEIN"/>
    <property type="match status" value="1"/>
</dbReference>
<dbReference type="InterPro" id="IPR043502">
    <property type="entry name" value="DNA/RNA_pol_sf"/>
</dbReference>
<keyword evidence="5" id="KW-0378">Hydrolase</keyword>
<keyword evidence="10" id="KW-1185">Reference proteome</keyword>
<keyword evidence="1" id="KW-0808">Transferase</keyword>
<evidence type="ECO:0000313" key="10">
    <source>
        <dbReference type="Proteomes" id="UP000504610"/>
    </source>
</evidence>
<dbReference type="SUPFAM" id="SSF56672">
    <property type="entry name" value="DNA/RNA polymerases"/>
    <property type="match status" value="1"/>
</dbReference>
<dbReference type="GO" id="GO:0004519">
    <property type="term" value="F:endonuclease activity"/>
    <property type="evidence" value="ECO:0007669"/>
    <property type="project" value="UniProtKB-KW"/>
</dbReference>
<evidence type="ECO:0000256" key="3">
    <source>
        <dbReference type="ARBA" id="ARBA00022722"/>
    </source>
</evidence>
<dbReference type="OrthoDB" id="1110076at2759"/>
<evidence type="ECO:0000256" key="6">
    <source>
        <dbReference type="ARBA" id="ARBA00022918"/>
    </source>
</evidence>
<keyword evidence="3" id="KW-0540">Nuclease</keyword>
<keyword evidence="7" id="KW-0862">Zinc</keyword>
<dbReference type="Pfam" id="PF17917">
    <property type="entry name" value="RT_RNaseH"/>
    <property type="match status" value="1"/>
</dbReference>
<dbReference type="Proteomes" id="UP000504610">
    <property type="component" value="Unplaced"/>
</dbReference>
<feature type="region of interest" description="Disordered" evidence="8">
    <location>
        <begin position="62"/>
        <end position="98"/>
    </location>
</feature>
<dbReference type="GO" id="GO:0008270">
    <property type="term" value="F:zinc ion binding"/>
    <property type="evidence" value="ECO:0007669"/>
    <property type="project" value="UniProtKB-KW"/>
</dbReference>
<dbReference type="GeneID" id="130504721"/>
<evidence type="ECO:0000256" key="1">
    <source>
        <dbReference type="ARBA" id="ARBA00022679"/>
    </source>
</evidence>
<gene>
    <name evidence="11" type="primary">LOC130504721</name>
</gene>
<feature type="domain" description="CCHC-type" evidence="9">
    <location>
        <begin position="109"/>
        <end position="124"/>
    </location>
</feature>
<dbReference type="SUPFAM" id="SSF57756">
    <property type="entry name" value="Retrovirus zinc finger-like domains"/>
    <property type="match status" value="1"/>
</dbReference>
<dbReference type="AlphaFoldDB" id="A0A9W3CUQ6"/>
<organism evidence="10 11">
    <name type="scientific">Raphanus sativus</name>
    <name type="common">Radish</name>
    <name type="synonym">Raphanus raphanistrum var. sativus</name>
    <dbReference type="NCBI Taxonomy" id="3726"/>
    <lineage>
        <taxon>Eukaryota</taxon>
        <taxon>Viridiplantae</taxon>
        <taxon>Streptophyta</taxon>
        <taxon>Embryophyta</taxon>
        <taxon>Tracheophyta</taxon>
        <taxon>Spermatophyta</taxon>
        <taxon>Magnoliopsida</taxon>
        <taxon>eudicotyledons</taxon>
        <taxon>Gunneridae</taxon>
        <taxon>Pentapetalae</taxon>
        <taxon>rosids</taxon>
        <taxon>malvids</taxon>
        <taxon>Brassicales</taxon>
        <taxon>Brassicaceae</taxon>
        <taxon>Brassiceae</taxon>
        <taxon>Raphanus</taxon>
    </lineage>
</organism>
<keyword evidence="7" id="KW-0863">Zinc-finger</keyword>
<proteinExistence type="predicted"/>
<dbReference type="InterPro" id="IPR041373">
    <property type="entry name" value="RT_RNaseH"/>
</dbReference>
<dbReference type="PANTHER" id="PTHR35046:SF9">
    <property type="entry name" value="RNA-DIRECTED DNA POLYMERASE"/>
    <property type="match status" value="1"/>
</dbReference>
<evidence type="ECO:0000313" key="11">
    <source>
        <dbReference type="RefSeq" id="XP_056855327.1"/>
    </source>
</evidence>
<dbReference type="KEGG" id="rsz:130504721"/>
<accession>A0A9W3CUQ6</accession>
<dbReference type="Gene3D" id="3.30.70.270">
    <property type="match status" value="1"/>
</dbReference>
<evidence type="ECO:0000256" key="4">
    <source>
        <dbReference type="ARBA" id="ARBA00022759"/>
    </source>
</evidence>
<keyword evidence="4" id="KW-0255">Endonuclease</keyword>
<dbReference type="InterPro" id="IPR043128">
    <property type="entry name" value="Rev_trsase/Diguanyl_cyclase"/>
</dbReference>
<feature type="compositionally biased region" description="Basic and acidic residues" evidence="8">
    <location>
        <begin position="71"/>
        <end position="98"/>
    </location>
</feature>
<dbReference type="InterPro" id="IPR001878">
    <property type="entry name" value="Znf_CCHC"/>
</dbReference>
<evidence type="ECO:0000256" key="5">
    <source>
        <dbReference type="ARBA" id="ARBA00022801"/>
    </source>
</evidence>